<dbReference type="InterPro" id="IPR011657">
    <property type="entry name" value="CNT_C_dom"/>
</dbReference>
<proteinExistence type="inferred from homology"/>
<dbReference type="RefSeq" id="WP_055147447.1">
    <property type="nucleotide sequence ID" value="NZ_JXSZ01000006.1"/>
</dbReference>
<comment type="subcellular location">
    <subcellularLocation>
        <location evidence="1">Cell membrane</location>
        <topology evidence="1">Multi-pass membrane protein</topology>
    </subcellularLocation>
</comment>
<feature type="transmembrane region" description="Helical" evidence="7">
    <location>
        <begin position="345"/>
        <end position="365"/>
    </location>
</feature>
<feature type="transmembrane region" description="Helical" evidence="7">
    <location>
        <begin position="93"/>
        <end position="114"/>
    </location>
</feature>
<evidence type="ECO:0000256" key="7">
    <source>
        <dbReference type="SAM" id="Phobius"/>
    </source>
</evidence>
<dbReference type="InterPro" id="IPR002668">
    <property type="entry name" value="CNT_N_dom"/>
</dbReference>
<reference evidence="11 12" key="1">
    <citation type="submission" date="2015-07" db="EMBL/GenBank/DDBJ databases">
        <title>The draft genome sequence of Leadbetterella sp. JN14-9.</title>
        <authorList>
            <person name="Liu Y."/>
            <person name="Du J."/>
            <person name="Shao Z."/>
        </authorList>
    </citation>
    <scope>NUCLEOTIDE SEQUENCE [LARGE SCALE GENOMIC DNA]</scope>
    <source>
        <strain evidence="11 12">JN14-9</strain>
    </source>
</reference>
<feature type="transmembrane region" description="Helical" evidence="7">
    <location>
        <begin position="169"/>
        <end position="189"/>
    </location>
</feature>
<feature type="transmembrane region" description="Helical" evidence="7">
    <location>
        <begin position="29"/>
        <end position="47"/>
    </location>
</feature>
<evidence type="ECO:0000256" key="4">
    <source>
        <dbReference type="ARBA" id="ARBA00022692"/>
    </source>
</evidence>
<evidence type="ECO:0000259" key="8">
    <source>
        <dbReference type="Pfam" id="PF01773"/>
    </source>
</evidence>
<evidence type="ECO:0000313" key="12">
    <source>
        <dbReference type="Proteomes" id="UP000050454"/>
    </source>
</evidence>
<comment type="caution">
    <text evidence="11">The sequence shown here is derived from an EMBL/GenBank/DDBJ whole genome shotgun (WGS) entry which is preliminary data.</text>
</comment>
<dbReference type="STRING" id="1605367.AFM12_10015"/>
<dbReference type="Pfam" id="PF01773">
    <property type="entry name" value="Nucleos_tra2_N"/>
    <property type="match status" value="1"/>
</dbReference>
<dbReference type="EMBL" id="LGTQ01000006">
    <property type="protein sequence ID" value="KPM48885.1"/>
    <property type="molecule type" value="Genomic_DNA"/>
</dbReference>
<dbReference type="Pfam" id="PF07670">
    <property type="entry name" value="Gate"/>
    <property type="match status" value="1"/>
</dbReference>
<evidence type="ECO:0000256" key="5">
    <source>
        <dbReference type="ARBA" id="ARBA00022989"/>
    </source>
</evidence>
<dbReference type="PATRIC" id="fig|1605367.3.peg.3390"/>
<dbReference type="PANTHER" id="PTHR10590">
    <property type="entry name" value="SODIUM/NUCLEOSIDE COTRANSPORTER"/>
    <property type="match status" value="1"/>
</dbReference>
<feature type="domain" description="Concentrative nucleoside transporter C-terminal" evidence="9">
    <location>
        <begin position="201"/>
        <end position="402"/>
    </location>
</feature>
<feature type="transmembrane region" description="Helical" evidence="7">
    <location>
        <begin position="6"/>
        <end position="22"/>
    </location>
</feature>
<name>A0A0P7C691_9BACT</name>
<protein>
    <submittedName>
        <fullName evidence="11">Na+ dependent nucleoside transporter domain-containing protein</fullName>
    </submittedName>
</protein>
<sequence>MERYLGLLGILVLLGIAFLMSNNRKQINYRLVLWGLGLQLGFALLILKTPVGLPFFKFFDVLIARLLSYADKGGDFLFSSFVSGVVDSPNLNFAIRVLPTVIFFSALVSLFYYLGILQRVVKGIAWVMQKTMKTSGSETLSVAGSIFVGQTEAPLLVRPYVKGMTQSELMTIMVAGFATIAGGVMALYVKMLEDIPGIAGHLMAASIMNAPAALIIAKIMFPETEESETKGSLEVNVEKTASNVVEAVGDGAVDGLKLAANIGAMLIAIVAIIAMLDGVLGYANTSFAEVLGFVFKPLAWTMGVPWNEAGTVGGLMGEKIVLTELIAYSDLQNVLNNEGLSDRSAIIASYALCGFANFASIGIQLGGIGGIAPSRKKDIAKLATKAMIGGAIASNLTACIAGILI</sequence>
<dbReference type="InterPro" id="IPR011642">
    <property type="entry name" value="Gate_dom"/>
</dbReference>
<feature type="transmembrane region" description="Helical" evidence="7">
    <location>
        <begin position="386"/>
        <end position="404"/>
    </location>
</feature>
<evidence type="ECO:0000256" key="6">
    <source>
        <dbReference type="ARBA" id="ARBA00023136"/>
    </source>
</evidence>
<evidence type="ECO:0000259" key="10">
    <source>
        <dbReference type="Pfam" id="PF07670"/>
    </source>
</evidence>
<feature type="domain" description="Nucleoside transporter/FeoB GTPase Gate" evidence="10">
    <location>
        <begin position="94"/>
        <end position="192"/>
    </location>
</feature>
<accession>A0A0P7C691</accession>
<feature type="domain" description="Concentrative nucleoside transporter N-terminal" evidence="8">
    <location>
        <begin position="8"/>
        <end position="80"/>
    </location>
</feature>
<keyword evidence="4 7" id="KW-0812">Transmembrane</keyword>
<evidence type="ECO:0000256" key="2">
    <source>
        <dbReference type="ARBA" id="ARBA00009033"/>
    </source>
</evidence>
<dbReference type="Proteomes" id="UP000050454">
    <property type="component" value="Unassembled WGS sequence"/>
</dbReference>
<comment type="similarity">
    <text evidence="2">Belongs to the concentrative nucleoside transporter (CNT) (TC 2.A.41) family.</text>
</comment>
<keyword evidence="6 7" id="KW-0472">Membrane</keyword>
<dbReference type="PANTHER" id="PTHR10590:SF4">
    <property type="entry name" value="SOLUTE CARRIER FAMILY 28 MEMBER 3"/>
    <property type="match status" value="1"/>
</dbReference>
<organism evidence="11 12">
    <name type="scientific">Jiulongibacter sediminis</name>
    <dbReference type="NCBI Taxonomy" id="1605367"/>
    <lineage>
        <taxon>Bacteria</taxon>
        <taxon>Pseudomonadati</taxon>
        <taxon>Bacteroidota</taxon>
        <taxon>Cytophagia</taxon>
        <taxon>Cytophagales</taxon>
        <taxon>Leadbetterellaceae</taxon>
        <taxon>Jiulongibacter</taxon>
    </lineage>
</organism>
<keyword evidence="5 7" id="KW-1133">Transmembrane helix</keyword>
<dbReference type="OrthoDB" id="9766455at2"/>
<gene>
    <name evidence="11" type="ORF">AFM12_10015</name>
</gene>
<evidence type="ECO:0000256" key="1">
    <source>
        <dbReference type="ARBA" id="ARBA00004651"/>
    </source>
</evidence>
<dbReference type="AlphaFoldDB" id="A0A0P7C691"/>
<feature type="transmembrane region" description="Helical" evidence="7">
    <location>
        <begin position="195"/>
        <end position="217"/>
    </location>
</feature>
<dbReference type="GO" id="GO:0005886">
    <property type="term" value="C:plasma membrane"/>
    <property type="evidence" value="ECO:0007669"/>
    <property type="project" value="UniProtKB-SubCell"/>
</dbReference>
<evidence type="ECO:0000256" key="3">
    <source>
        <dbReference type="ARBA" id="ARBA00022475"/>
    </source>
</evidence>
<dbReference type="GO" id="GO:0005415">
    <property type="term" value="F:nucleoside:sodium symporter activity"/>
    <property type="evidence" value="ECO:0007669"/>
    <property type="project" value="TreeGrafter"/>
</dbReference>
<evidence type="ECO:0000313" key="11">
    <source>
        <dbReference type="EMBL" id="KPM48885.1"/>
    </source>
</evidence>
<dbReference type="InterPro" id="IPR008276">
    <property type="entry name" value="C_nuclsd_transpt"/>
</dbReference>
<dbReference type="Pfam" id="PF07662">
    <property type="entry name" value="Nucleos_tra2_C"/>
    <property type="match status" value="1"/>
</dbReference>
<feature type="transmembrane region" description="Helical" evidence="7">
    <location>
        <begin position="262"/>
        <end position="283"/>
    </location>
</feature>
<keyword evidence="12" id="KW-1185">Reference proteome</keyword>
<keyword evidence="3" id="KW-1003">Cell membrane</keyword>
<evidence type="ECO:0000259" key="9">
    <source>
        <dbReference type="Pfam" id="PF07662"/>
    </source>
</evidence>